<proteinExistence type="predicted"/>
<name>A0ABN2GZQ8_9MICO</name>
<accession>A0ABN2GZQ8</accession>
<comment type="caution">
    <text evidence="2">The sequence shown here is derived from an EMBL/GenBank/DDBJ whole genome shotgun (WGS) entry which is preliminary data.</text>
</comment>
<reference evidence="2 3" key="1">
    <citation type="journal article" date="2019" name="Int. J. Syst. Evol. Microbiol.">
        <title>The Global Catalogue of Microorganisms (GCM) 10K type strain sequencing project: providing services to taxonomists for standard genome sequencing and annotation.</title>
        <authorList>
            <consortium name="The Broad Institute Genomics Platform"/>
            <consortium name="The Broad Institute Genome Sequencing Center for Infectious Disease"/>
            <person name="Wu L."/>
            <person name="Ma J."/>
        </authorList>
    </citation>
    <scope>NUCLEOTIDE SEQUENCE [LARGE SCALE GENOMIC DNA]</scope>
    <source>
        <strain evidence="2 3">JCM 15575</strain>
    </source>
</reference>
<evidence type="ECO:0000259" key="1">
    <source>
        <dbReference type="Pfam" id="PF08878"/>
    </source>
</evidence>
<gene>
    <name evidence="2" type="ORF">GCM10009807_24270</name>
</gene>
<dbReference type="Pfam" id="PF08878">
    <property type="entry name" value="HamA"/>
    <property type="match status" value="1"/>
</dbReference>
<evidence type="ECO:0000313" key="2">
    <source>
        <dbReference type="EMBL" id="GAA1679558.1"/>
    </source>
</evidence>
<dbReference type="EMBL" id="BAAAPK010000001">
    <property type="protein sequence ID" value="GAA1679558.1"/>
    <property type="molecule type" value="Genomic_DNA"/>
</dbReference>
<protein>
    <submittedName>
        <fullName evidence="2">DUF1837 domain-containing protein</fullName>
    </submittedName>
</protein>
<dbReference type="Proteomes" id="UP001500596">
    <property type="component" value="Unassembled WGS sequence"/>
</dbReference>
<evidence type="ECO:0000313" key="3">
    <source>
        <dbReference type="Proteomes" id="UP001500596"/>
    </source>
</evidence>
<dbReference type="RefSeq" id="WP_344054920.1">
    <property type="nucleotide sequence ID" value="NZ_BAAAPK010000001.1"/>
</dbReference>
<sequence>MPDSIAVDALCAGYEAGSWRAAHLVEDIFDRHLLTFALTYSEAARVSSATAVQSVRDAAVSVYSTDKYQRRGEFGELLLHAALVDFYQAEPAVSKIYYEDSSNEVVKGFDSVHLVGDADGEIRIWLGEAKFYGELTSAMTSALADIESHLASDFLRKEFMFITRKVDDEWPHAKAFKTAIAKSRSLDEISDSIVMPIFLTYDSEAVDRHDVVAQDYVDALTAEVSEALEAFESRLKKPLEVEVRLILVPLKSKAKLVDLMHAKLRALQGI</sequence>
<dbReference type="InterPro" id="IPR014976">
    <property type="entry name" value="AbpA_HamA_C"/>
</dbReference>
<feature type="domain" description="Anti-bacteriophage protein A/HamA C-terminal" evidence="1">
    <location>
        <begin position="6"/>
        <end position="264"/>
    </location>
</feature>
<keyword evidence="3" id="KW-1185">Reference proteome</keyword>
<organism evidence="2 3">
    <name type="scientific">Microbacterium lacus</name>
    <dbReference type="NCBI Taxonomy" id="415217"/>
    <lineage>
        <taxon>Bacteria</taxon>
        <taxon>Bacillati</taxon>
        <taxon>Actinomycetota</taxon>
        <taxon>Actinomycetes</taxon>
        <taxon>Micrococcales</taxon>
        <taxon>Microbacteriaceae</taxon>
        <taxon>Microbacterium</taxon>
    </lineage>
</organism>